<name>A0A375H780_9BURK</name>
<dbReference type="AlphaFoldDB" id="A0A375H780"/>
<dbReference type="EMBL" id="LT984806">
    <property type="protein sequence ID" value="SPD46726.1"/>
    <property type="molecule type" value="Genomic_DNA"/>
</dbReference>
<reference evidence="2 3" key="1">
    <citation type="submission" date="2018-01" db="EMBL/GenBank/DDBJ databases">
        <authorList>
            <person name="Clerissi C."/>
        </authorList>
    </citation>
    <scope>NUCLEOTIDE SEQUENCE [LARGE SCALE GENOMIC DNA]</scope>
    <source>
        <strain evidence="2">Cupriavidus taiwanensis STM 6160</strain>
    </source>
</reference>
<dbReference type="Proteomes" id="UP000255168">
    <property type="component" value="Chromosome I"/>
</dbReference>
<proteinExistence type="predicted"/>
<feature type="region of interest" description="Disordered" evidence="1">
    <location>
        <begin position="1"/>
        <end position="21"/>
    </location>
</feature>
<sequence>MLGKEGLDSPGARWVQTRHRRPPVTPARKAYLTSASVWWRGDLKAPCEPVLPLPAPREFSQLAPEAAADAARGCPLASRSPK</sequence>
<evidence type="ECO:0000313" key="2">
    <source>
        <dbReference type="EMBL" id="SPD46726.1"/>
    </source>
</evidence>
<gene>
    <name evidence="2" type="ORF">CBM2607_11666</name>
</gene>
<protein>
    <submittedName>
        <fullName evidence="2">Uncharacterized protein</fullName>
    </submittedName>
</protein>
<evidence type="ECO:0000256" key="1">
    <source>
        <dbReference type="SAM" id="MobiDB-lite"/>
    </source>
</evidence>
<evidence type="ECO:0000313" key="3">
    <source>
        <dbReference type="Proteomes" id="UP000255168"/>
    </source>
</evidence>
<organism evidence="2 3">
    <name type="scientific">Cupriavidus neocaledonicus</name>
    <dbReference type="NCBI Taxonomy" id="1040979"/>
    <lineage>
        <taxon>Bacteria</taxon>
        <taxon>Pseudomonadati</taxon>
        <taxon>Pseudomonadota</taxon>
        <taxon>Betaproteobacteria</taxon>
        <taxon>Burkholderiales</taxon>
        <taxon>Burkholderiaceae</taxon>
        <taxon>Cupriavidus</taxon>
    </lineage>
</organism>
<accession>A0A375H780</accession>